<evidence type="ECO:0000313" key="2">
    <source>
        <dbReference type="Proteomes" id="UP000027586"/>
    </source>
</evidence>
<proteinExistence type="predicted"/>
<reference evidence="1" key="1">
    <citation type="submission" date="2013-08" db="EMBL/GenBank/DDBJ databases">
        <title>Gene expansion shapes genome architecture in the human pathogen Lichtheimia corymbifera: an evolutionary genomics analysis in the ancient terrestrial Mucorales (Mucoromycotina).</title>
        <authorList>
            <person name="Schwartze V.U."/>
            <person name="Winter S."/>
            <person name="Shelest E."/>
            <person name="Marcet-Houben M."/>
            <person name="Horn F."/>
            <person name="Wehner S."/>
            <person name="Hoffmann K."/>
            <person name="Riege K."/>
            <person name="Sammeth M."/>
            <person name="Nowrousian M."/>
            <person name="Valiante V."/>
            <person name="Linde J."/>
            <person name="Jacobsen I.D."/>
            <person name="Marz M."/>
            <person name="Brakhage A.A."/>
            <person name="Gabaldon T."/>
            <person name="Bocker S."/>
            <person name="Voigt K."/>
        </authorList>
    </citation>
    <scope>NUCLEOTIDE SEQUENCE [LARGE SCALE GENOMIC DNA]</scope>
    <source>
        <strain evidence="1">FSU 9682</strain>
    </source>
</reference>
<organism evidence="1 2">
    <name type="scientific">Lichtheimia corymbifera JMRC:FSU:9682</name>
    <dbReference type="NCBI Taxonomy" id="1263082"/>
    <lineage>
        <taxon>Eukaryota</taxon>
        <taxon>Fungi</taxon>
        <taxon>Fungi incertae sedis</taxon>
        <taxon>Mucoromycota</taxon>
        <taxon>Mucoromycotina</taxon>
        <taxon>Mucoromycetes</taxon>
        <taxon>Mucorales</taxon>
        <taxon>Lichtheimiaceae</taxon>
        <taxon>Lichtheimia</taxon>
    </lineage>
</organism>
<evidence type="ECO:0000313" key="1">
    <source>
        <dbReference type="EMBL" id="CDH60514.1"/>
    </source>
</evidence>
<name>A0A068SE29_9FUNG</name>
<dbReference type="VEuPathDB" id="FungiDB:LCOR_11299.1"/>
<gene>
    <name evidence="1" type="ORF">LCOR_11299.1</name>
</gene>
<accession>A0A068SE29</accession>
<protein>
    <submittedName>
        <fullName evidence="1">Uncharacterized protein</fullName>
    </submittedName>
</protein>
<dbReference type="Proteomes" id="UP000027586">
    <property type="component" value="Unassembled WGS sequence"/>
</dbReference>
<keyword evidence="2" id="KW-1185">Reference proteome</keyword>
<dbReference type="EMBL" id="CBTN010000095">
    <property type="protein sequence ID" value="CDH60514.1"/>
    <property type="molecule type" value="Genomic_DNA"/>
</dbReference>
<sequence length="104" mass="11603">MGSSIEQSCATGRSAPCVEVSRSSWPFSDSPNVTTSQSRKKIQEVDLRSTLAAGDIAKSRIGEPDRETCTQGALHPDEQLRSIKDPRFHCKVQRYSHLYVLHML</sequence>
<dbReference type="AlphaFoldDB" id="A0A068SE29"/>
<comment type="caution">
    <text evidence="1">The sequence shown here is derived from an EMBL/GenBank/DDBJ whole genome shotgun (WGS) entry which is preliminary data.</text>
</comment>